<dbReference type="Proteomes" id="UP000594161">
    <property type="component" value="Segment"/>
</dbReference>
<dbReference type="EMBL" id="MT774391">
    <property type="protein sequence ID" value="QOR59592.1"/>
    <property type="molecule type" value="Genomic_DNA"/>
</dbReference>
<keyword evidence="1" id="KW-0812">Transmembrane</keyword>
<feature type="transmembrane region" description="Helical" evidence="1">
    <location>
        <begin position="9"/>
        <end position="29"/>
    </location>
</feature>
<proteinExistence type="predicted"/>
<name>A0A7M1S0B5_9CAUD</name>
<evidence type="ECO:0000313" key="3">
    <source>
        <dbReference type="Proteomes" id="UP000594161"/>
    </source>
</evidence>
<dbReference type="RefSeq" id="YP_010111750.1">
    <property type="nucleotide sequence ID" value="NC_055884.1"/>
</dbReference>
<dbReference type="GeneID" id="65130124"/>
<evidence type="ECO:0000313" key="2">
    <source>
        <dbReference type="EMBL" id="QOR59592.1"/>
    </source>
</evidence>
<keyword evidence="3" id="KW-1185">Reference proteome</keyword>
<accession>A0A7M1S0B5</accession>
<dbReference type="PROSITE" id="PS51257">
    <property type="entry name" value="PROKAR_LIPOPROTEIN"/>
    <property type="match status" value="1"/>
</dbReference>
<evidence type="ECO:0000256" key="1">
    <source>
        <dbReference type="SAM" id="Phobius"/>
    </source>
</evidence>
<dbReference type="KEGG" id="vg:65130124"/>
<keyword evidence="1" id="KW-1133">Transmembrane helix</keyword>
<reference evidence="2 3" key="1">
    <citation type="submission" date="2020-07" db="EMBL/GenBank/DDBJ databases">
        <title>Taxonomic proposal: Crassvirales, a new order of highly abundant and diverse bacterial viruses.</title>
        <authorList>
            <person name="Shkoporov A.N."/>
            <person name="Stockdale S.R."/>
            <person name="Guerin E."/>
            <person name="Ross R.P."/>
            <person name="Hill C."/>
        </authorList>
    </citation>
    <scope>NUCLEOTIDE SEQUENCE [LARGE SCALE GENOMIC DNA]</scope>
</reference>
<protein>
    <submittedName>
        <fullName evidence="2">Uncharacterized protein</fullName>
    </submittedName>
</protein>
<sequence>MEKISIKSFGLYLMSALISCLLIATVVTMCSSCVDNVYKEKDLDGTLVPDEGYEGWDYCGFYINNVIDTKMSTTANGDGVYWAIYTDLDAEFDNAVISMDEETFTLLLEALDAIQDVEPYSQEWKEICDEYEFVILYKDKTNILITIDKD</sequence>
<organism evidence="2 3">
    <name type="scientific">uncultured phage cr126_1</name>
    <dbReference type="NCBI Taxonomy" id="2772075"/>
    <lineage>
        <taxon>Viruses</taxon>
        <taxon>Duplodnaviria</taxon>
        <taxon>Heunggongvirae</taxon>
        <taxon>Uroviricota</taxon>
        <taxon>Caudoviricetes</taxon>
        <taxon>Crassvirales</taxon>
        <taxon>Steigviridae</taxon>
        <taxon>Asinivirinae</taxon>
        <taxon>Kolpuevirus</taxon>
        <taxon>Kolpuevirus hominis</taxon>
    </lineage>
</organism>
<keyword evidence="1" id="KW-0472">Membrane</keyword>